<evidence type="ECO:0000313" key="2">
    <source>
        <dbReference type="EMBL" id="OZC03370.1"/>
    </source>
</evidence>
<dbReference type="RefSeq" id="WP_094548659.1">
    <property type="nucleotide sequence ID" value="NZ_MQWB01000001.1"/>
</dbReference>
<feature type="signal peptide" evidence="1">
    <location>
        <begin position="1"/>
        <end position="25"/>
    </location>
</feature>
<keyword evidence="1" id="KW-0732">Signal</keyword>
<dbReference type="Proteomes" id="UP000216446">
    <property type="component" value="Unassembled WGS sequence"/>
</dbReference>
<comment type="caution">
    <text evidence="2">The sequence shown here is derived from an EMBL/GenBank/DDBJ whole genome shotgun (WGS) entry which is preliminary data.</text>
</comment>
<feature type="chain" id="PRO_5013305817" description="Secretion system C-terminal sorting domain-containing protein" evidence="1">
    <location>
        <begin position="26"/>
        <end position="714"/>
    </location>
</feature>
<accession>A0A259U096</accession>
<dbReference type="EMBL" id="MQWB01000001">
    <property type="protein sequence ID" value="OZC03370.1"/>
    <property type="molecule type" value="Genomic_DNA"/>
</dbReference>
<evidence type="ECO:0000256" key="1">
    <source>
        <dbReference type="SAM" id="SignalP"/>
    </source>
</evidence>
<dbReference type="InterPro" id="IPR026444">
    <property type="entry name" value="Secre_tail"/>
</dbReference>
<proteinExistence type="predicted"/>
<evidence type="ECO:0008006" key="4">
    <source>
        <dbReference type="Google" id="ProtNLM"/>
    </source>
</evidence>
<reference evidence="2 3" key="1">
    <citation type="submission" date="2016-11" db="EMBL/GenBank/DDBJ databases">
        <title>Study of marine rhodopsin-containing bacteria.</title>
        <authorList>
            <person name="Yoshizawa S."/>
            <person name="Kumagai Y."/>
            <person name="Kogure K."/>
        </authorList>
    </citation>
    <scope>NUCLEOTIDE SEQUENCE [LARGE SCALE GENOMIC DNA]</scope>
    <source>
        <strain evidence="2 3">SG-29</strain>
    </source>
</reference>
<dbReference type="InParanoid" id="A0A259U096"/>
<dbReference type="AlphaFoldDB" id="A0A259U096"/>
<dbReference type="NCBIfam" id="TIGR04183">
    <property type="entry name" value="Por_Secre_tail"/>
    <property type="match status" value="1"/>
</dbReference>
<keyword evidence="3" id="KW-1185">Reference proteome</keyword>
<protein>
    <recommendedName>
        <fullName evidence="4">Secretion system C-terminal sorting domain-containing protein</fullName>
    </recommendedName>
</protein>
<sequence length="714" mass="73892">MTLDTPFARIALLFAFLCLAPASGAQDQPAMFYSGEFNGFTAAPMTYLGPGPDNWVVTLAAPATDAESNFLFRNSSENFNEKWSRGDAVAFDALTTWFDQGGDGRIAVTAGNSYTFVMQDVGNTENSSGIVIETSGPLAAVAGVSRAPAAPQGSQRPVITATLSAPLPTGQGVYLRSTADAFASSTVTEMACAAQTCTAEIPASGVGATVVYYVFSSADGLLISGAQADRFTANLNNNGGANYSYTVAASTATVSGADGYRMFAAPEAGFTVGDLQAFSLVQGIPSSSPDEADNVYTWNGAAYEGAASAADALPSGEGFFWFLRDTNRGGSTPFPVTLTSSGAAPTGDVQVSFSSTDFLAGNPFQGDFRLNSLQLAGGALQNDVSIWDPNGAGMSNGNAGTYVTRSRSSDATVAAWQGFWVEASFAPTALKSGGFSLTYPVSGVTSGAVFVGKTSAPVSRLRFLLNGDGVADHATSLVVSPEADLGYDAYDLGKRTPLAERYVALAFEGSEFLQATASVPSGAESAIALPLALDAVGYSGSLTLTWTREEADLPEGWAYLLRDHVTGETIDLLATDRYTFSVSAAKSARSREEILTQSGALTDGEIRFTLVAGPANVVATEGAAAPEADALTAAYPNPTSGAVRIGLDLASGGDATLVVFDLLGREVAREALGVRPAGPQNVTLETAAWATGTYLVRLDVDGEPRATRRLVRVR</sequence>
<name>A0A259U096_9BACT</name>
<dbReference type="OrthoDB" id="1493708at2"/>
<gene>
    <name evidence="2" type="ORF">BSZ36_10495</name>
</gene>
<evidence type="ECO:0000313" key="3">
    <source>
        <dbReference type="Proteomes" id="UP000216446"/>
    </source>
</evidence>
<organism evidence="2 3">
    <name type="scientific">Rubricoccus marinus</name>
    <dbReference type="NCBI Taxonomy" id="716817"/>
    <lineage>
        <taxon>Bacteria</taxon>
        <taxon>Pseudomonadati</taxon>
        <taxon>Rhodothermota</taxon>
        <taxon>Rhodothermia</taxon>
        <taxon>Rhodothermales</taxon>
        <taxon>Rubricoccaceae</taxon>
        <taxon>Rubricoccus</taxon>
    </lineage>
</organism>